<reference evidence="2 3" key="1">
    <citation type="journal article" date="2011" name="Cell">
        <title>Insight into structure and assembly of the nuclear pore complex by utilizing the genome of a eukaryotic thermophile.</title>
        <authorList>
            <person name="Amlacher S."/>
            <person name="Sarges P."/>
            <person name="Flemming D."/>
            <person name="van Noort V."/>
            <person name="Kunze R."/>
            <person name="Devos D.P."/>
            <person name="Arumugam M."/>
            <person name="Bork P."/>
            <person name="Hurt E."/>
        </authorList>
    </citation>
    <scope>NUCLEOTIDE SEQUENCE [LARGE SCALE GENOMIC DNA]</scope>
    <source>
        <strain evidence="3">DSM 1495 / CBS 144.50 / IMI 039719</strain>
    </source>
</reference>
<dbReference type="Proteomes" id="UP000008066">
    <property type="component" value="Unassembled WGS sequence"/>
</dbReference>
<dbReference type="GeneID" id="18261242"/>
<evidence type="ECO:0000313" key="3">
    <source>
        <dbReference type="Proteomes" id="UP000008066"/>
    </source>
</evidence>
<sequence>MRSILPFFALPLPIHAGINWDVYEYGVVPTFKWSRSFPDDGTDPGGFHVNCRVKRTFHANMYKLKDLPEPPPIGLAPWHDAIEDFLAKREYPGTWDGVDHKGQDREIVMMEWLDVPSRVREWIEEQQRTADPENYKRWMFGVFRKPRYEGEKVYGTVRPKGAQRTAKPAATSTATQAAMTTTETPSADAASTTPGMEAHSPQEQGQTGTSHVHLMEDNIVDVADKDKIVVFAAGSIYEILPLWVSQGSGCESELENLANYRSQAVDHSILAWPIDHTKPRRDLGKRDMQFTIEAMSVTETEDGKRARKMWEKLYRSVRRHERKQLREERLKKRKEIEEERERDEL</sequence>
<dbReference type="OMA" id="WHDAIED"/>
<feature type="region of interest" description="Disordered" evidence="1">
    <location>
        <begin position="159"/>
        <end position="209"/>
    </location>
</feature>
<evidence type="ECO:0000256" key="1">
    <source>
        <dbReference type="SAM" id="MobiDB-lite"/>
    </source>
</evidence>
<dbReference type="AlphaFoldDB" id="G0SFT3"/>
<dbReference type="HOGENOM" id="CLU_067171_0_0_1"/>
<feature type="compositionally biased region" description="Low complexity" evidence="1">
    <location>
        <begin position="165"/>
        <end position="184"/>
    </location>
</feature>
<dbReference type="eggNOG" id="ENOG502RHP9">
    <property type="taxonomic scope" value="Eukaryota"/>
</dbReference>
<name>G0SFT3_CHATD</name>
<gene>
    <name evidence="2" type="ORF">CTHT_0072040</name>
</gene>
<organism evidence="3">
    <name type="scientific">Chaetomium thermophilum (strain DSM 1495 / CBS 144.50 / IMI 039719)</name>
    <name type="common">Thermochaetoides thermophila</name>
    <dbReference type="NCBI Taxonomy" id="759272"/>
    <lineage>
        <taxon>Eukaryota</taxon>
        <taxon>Fungi</taxon>
        <taxon>Dikarya</taxon>
        <taxon>Ascomycota</taxon>
        <taxon>Pezizomycotina</taxon>
        <taxon>Sordariomycetes</taxon>
        <taxon>Sordariomycetidae</taxon>
        <taxon>Sordariales</taxon>
        <taxon>Chaetomiaceae</taxon>
        <taxon>Thermochaetoides</taxon>
    </lineage>
</organism>
<dbReference type="RefSeq" id="XP_006697466.1">
    <property type="nucleotide sequence ID" value="XM_006697403.1"/>
</dbReference>
<dbReference type="OrthoDB" id="4359806at2759"/>
<feature type="region of interest" description="Disordered" evidence="1">
    <location>
        <begin position="321"/>
        <end position="345"/>
    </location>
</feature>
<protein>
    <submittedName>
        <fullName evidence="2">Uncharacterized protein</fullName>
    </submittedName>
</protein>
<dbReference type="KEGG" id="cthr:CTHT_0072040"/>
<keyword evidence="3" id="KW-1185">Reference proteome</keyword>
<accession>G0SFT3</accession>
<feature type="compositionally biased region" description="Basic and acidic residues" evidence="1">
    <location>
        <begin position="324"/>
        <end position="345"/>
    </location>
</feature>
<proteinExistence type="predicted"/>
<dbReference type="EMBL" id="GL988047">
    <property type="protein sequence ID" value="EGS17848.1"/>
    <property type="molecule type" value="Genomic_DNA"/>
</dbReference>
<evidence type="ECO:0000313" key="2">
    <source>
        <dbReference type="EMBL" id="EGS17848.1"/>
    </source>
</evidence>